<name>A0A024UA08_9STRA</name>
<accession>A0A024UA08</accession>
<dbReference type="GeneID" id="20082278"/>
<dbReference type="RefSeq" id="XP_008868111.1">
    <property type="nucleotide sequence ID" value="XM_008869889.1"/>
</dbReference>
<protein>
    <submittedName>
        <fullName evidence="1">Uncharacterized protein</fullName>
    </submittedName>
</protein>
<dbReference type="EMBL" id="KI913960">
    <property type="protein sequence ID" value="ETW02727.1"/>
    <property type="molecule type" value="Genomic_DNA"/>
</dbReference>
<dbReference type="VEuPathDB" id="FungiDB:H310_05228"/>
<organism evidence="1">
    <name type="scientific">Aphanomyces invadans</name>
    <dbReference type="NCBI Taxonomy" id="157072"/>
    <lineage>
        <taxon>Eukaryota</taxon>
        <taxon>Sar</taxon>
        <taxon>Stramenopiles</taxon>
        <taxon>Oomycota</taxon>
        <taxon>Saprolegniomycetes</taxon>
        <taxon>Saprolegniales</taxon>
        <taxon>Verrucalvaceae</taxon>
        <taxon>Aphanomyces</taxon>
    </lineage>
</organism>
<gene>
    <name evidence="1" type="ORF">H310_05228</name>
</gene>
<sequence length="73" mass="8219">MNANKETRIQFLSSIFEHVVSRFKDKIDAESFRLFAPSKLVGQEECHVYMDDKKYDINAGTVHAVLAMKAAAG</sequence>
<proteinExistence type="predicted"/>
<dbReference type="AlphaFoldDB" id="A0A024UA08"/>
<reference evidence="1" key="1">
    <citation type="submission" date="2013-12" db="EMBL/GenBank/DDBJ databases">
        <title>The Genome Sequence of Aphanomyces invadans NJM9701.</title>
        <authorList>
            <consortium name="The Broad Institute Genomics Platform"/>
            <person name="Russ C."/>
            <person name="Tyler B."/>
            <person name="van West P."/>
            <person name="Dieguez-Uribeondo J."/>
            <person name="Young S.K."/>
            <person name="Zeng Q."/>
            <person name="Gargeya S."/>
            <person name="Fitzgerald M."/>
            <person name="Abouelleil A."/>
            <person name="Alvarado L."/>
            <person name="Chapman S.B."/>
            <person name="Gainer-Dewar J."/>
            <person name="Goldberg J."/>
            <person name="Griggs A."/>
            <person name="Gujja S."/>
            <person name="Hansen M."/>
            <person name="Howarth C."/>
            <person name="Imamovic A."/>
            <person name="Ireland A."/>
            <person name="Larimer J."/>
            <person name="McCowan C."/>
            <person name="Murphy C."/>
            <person name="Pearson M."/>
            <person name="Poon T.W."/>
            <person name="Priest M."/>
            <person name="Roberts A."/>
            <person name="Saif S."/>
            <person name="Shea T."/>
            <person name="Sykes S."/>
            <person name="Wortman J."/>
            <person name="Nusbaum C."/>
            <person name="Birren B."/>
        </authorList>
    </citation>
    <scope>NUCLEOTIDE SEQUENCE [LARGE SCALE GENOMIC DNA]</scope>
    <source>
        <strain evidence="1">NJM9701</strain>
    </source>
</reference>
<evidence type="ECO:0000313" key="1">
    <source>
        <dbReference type="EMBL" id="ETW02727.1"/>
    </source>
</evidence>